<keyword evidence="2" id="KW-1185">Reference proteome</keyword>
<dbReference type="Proteomes" id="UP001153332">
    <property type="component" value="Unassembled WGS sequence"/>
</dbReference>
<reference evidence="1" key="1">
    <citation type="submission" date="2022-12" db="EMBL/GenBank/DDBJ databases">
        <title>Genome Sequence of Lasiodiplodia mahajangana.</title>
        <authorList>
            <person name="Buettner E."/>
        </authorList>
    </citation>
    <scope>NUCLEOTIDE SEQUENCE</scope>
    <source>
        <strain evidence="1">VT137</strain>
    </source>
</reference>
<accession>A0ACC2JBW3</accession>
<evidence type="ECO:0000313" key="1">
    <source>
        <dbReference type="EMBL" id="KAJ8124916.1"/>
    </source>
</evidence>
<dbReference type="EMBL" id="JAPUUL010002678">
    <property type="protein sequence ID" value="KAJ8124916.1"/>
    <property type="molecule type" value="Genomic_DNA"/>
</dbReference>
<name>A0ACC2JBW3_9PEZI</name>
<evidence type="ECO:0000313" key="2">
    <source>
        <dbReference type="Proteomes" id="UP001153332"/>
    </source>
</evidence>
<comment type="caution">
    <text evidence="1">The sequence shown here is derived from an EMBL/GenBank/DDBJ whole genome shotgun (WGS) entry which is preliminary data.</text>
</comment>
<protein>
    <submittedName>
        <fullName evidence="1">Uncharacterized protein</fullName>
    </submittedName>
</protein>
<gene>
    <name evidence="1" type="ORF">O1611_g8723</name>
</gene>
<proteinExistence type="predicted"/>
<sequence>MRFTKVALPALLGLPLASAKPLTARSDTEVLQDLNDQALSALQAQLNETIAANATEKRGSKCTLFNARVRRDWNAFTKAQKKSYIAAVKCLQAKPSIADPTFAPGARSRYDDFVAVHINQTLTIHGTGNFLTWHRYFVQSYEDALRNECGYTGYQPVLLELAGSHGRPKQVIALRR</sequence>
<organism evidence="1 2">
    <name type="scientific">Lasiodiplodia mahajangana</name>
    <dbReference type="NCBI Taxonomy" id="1108764"/>
    <lineage>
        <taxon>Eukaryota</taxon>
        <taxon>Fungi</taxon>
        <taxon>Dikarya</taxon>
        <taxon>Ascomycota</taxon>
        <taxon>Pezizomycotina</taxon>
        <taxon>Dothideomycetes</taxon>
        <taxon>Dothideomycetes incertae sedis</taxon>
        <taxon>Botryosphaeriales</taxon>
        <taxon>Botryosphaeriaceae</taxon>
        <taxon>Lasiodiplodia</taxon>
    </lineage>
</organism>